<keyword evidence="5" id="KW-0653">Protein transport</keyword>
<dbReference type="InterPro" id="IPR048682">
    <property type="entry name" value="COG4"/>
</dbReference>
<evidence type="ECO:0000256" key="2">
    <source>
        <dbReference type="ARBA" id="ARBA00009215"/>
    </source>
</evidence>
<dbReference type="SMART" id="SM00762">
    <property type="entry name" value="Cog4"/>
    <property type="match status" value="1"/>
</dbReference>
<dbReference type="STRING" id="37360.A0A0G4IIZ1"/>
<dbReference type="Pfam" id="PF20663">
    <property type="entry name" value="COG4_N"/>
    <property type="match status" value="1"/>
</dbReference>
<dbReference type="GO" id="GO:0015031">
    <property type="term" value="P:protein transport"/>
    <property type="evidence" value="ECO:0007669"/>
    <property type="project" value="UniProtKB-KW"/>
</dbReference>
<dbReference type="Pfam" id="PF20662">
    <property type="entry name" value="COG4_C"/>
    <property type="match status" value="1"/>
</dbReference>
<comment type="similarity">
    <text evidence="2">Belongs to the COG4 family.</text>
</comment>
<keyword evidence="12" id="KW-1185">Reference proteome</keyword>
<evidence type="ECO:0000256" key="3">
    <source>
        <dbReference type="ARBA" id="ARBA00020975"/>
    </source>
</evidence>
<keyword evidence="7" id="KW-0472">Membrane</keyword>
<name>A0A0G4IIZ1_PLABS</name>
<comment type="subcellular location">
    <subcellularLocation>
        <location evidence="1">Golgi apparatus membrane</location>
        <topology evidence="1">Peripheral membrane protein</topology>
    </subcellularLocation>
</comment>
<accession>A0A0G4IIZ1</accession>
<protein>
    <recommendedName>
        <fullName evidence="3">Conserved oligomeric Golgi complex subunit 4</fullName>
    </recommendedName>
    <alternativeName>
        <fullName evidence="8">Component of oligomeric Golgi complex 4</fullName>
    </alternativeName>
</protein>
<dbReference type="EMBL" id="OVEO01000005">
    <property type="protein sequence ID" value="SPQ96385.1"/>
    <property type="molecule type" value="Genomic_DNA"/>
</dbReference>
<reference evidence="11 13" key="2">
    <citation type="submission" date="2018-03" db="EMBL/GenBank/DDBJ databases">
        <authorList>
            <person name="Fogelqvist J."/>
        </authorList>
    </citation>
    <scope>NUCLEOTIDE SEQUENCE [LARGE SCALE GENOMIC DNA]</scope>
</reference>
<gene>
    <name evidence="10" type="ORF">PBRA_003934</name>
    <name evidence="11" type="ORF">PLBR_LOCUS3600</name>
</gene>
<reference evidence="10 12" key="1">
    <citation type="submission" date="2015-02" db="EMBL/GenBank/DDBJ databases">
        <authorList>
            <person name="Chooi Y.-H."/>
        </authorList>
    </citation>
    <scope>NUCLEOTIDE SEQUENCE [LARGE SCALE GENOMIC DNA]</scope>
    <source>
        <strain evidence="10">E3</strain>
    </source>
</reference>
<dbReference type="Proteomes" id="UP000290189">
    <property type="component" value="Unassembled WGS sequence"/>
</dbReference>
<organism evidence="10 12">
    <name type="scientific">Plasmodiophora brassicae</name>
    <name type="common">Clubroot disease agent</name>
    <dbReference type="NCBI Taxonomy" id="37360"/>
    <lineage>
        <taxon>Eukaryota</taxon>
        <taxon>Sar</taxon>
        <taxon>Rhizaria</taxon>
        <taxon>Endomyxa</taxon>
        <taxon>Phytomyxea</taxon>
        <taxon>Plasmodiophorida</taxon>
        <taxon>Plasmodiophoridae</taxon>
        <taxon>Plasmodiophora</taxon>
    </lineage>
</organism>
<feature type="domain" description="COG4 transport protein middle alpha-helical bundle" evidence="9">
    <location>
        <begin position="175"/>
        <end position="475"/>
    </location>
</feature>
<dbReference type="GO" id="GO:0000139">
    <property type="term" value="C:Golgi membrane"/>
    <property type="evidence" value="ECO:0007669"/>
    <property type="project" value="UniProtKB-SubCell"/>
</dbReference>
<proteinExistence type="inferred from homology"/>
<dbReference type="OrthoDB" id="47059at2759"/>
<evidence type="ECO:0000256" key="6">
    <source>
        <dbReference type="ARBA" id="ARBA00023034"/>
    </source>
</evidence>
<dbReference type="PANTHER" id="PTHR24016:SF0">
    <property type="entry name" value="CONSERVED OLIGOMERIC GOLGI COMPLEX SUBUNIT 4"/>
    <property type="match status" value="1"/>
</dbReference>
<evidence type="ECO:0000313" key="11">
    <source>
        <dbReference type="EMBL" id="SPQ96385.1"/>
    </source>
</evidence>
<dbReference type="OMA" id="RASECQQ"/>
<dbReference type="AlphaFoldDB" id="A0A0G4IIZ1"/>
<evidence type="ECO:0000313" key="13">
    <source>
        <dbReference type="Proteomes" id="UP000290189"/>
    </source>
</evidence>
<dbReference type="Pfam" id="PF08318">
    <property type="entry name" value="COG4_m"/>
    <property type="match status" value="1"/>
</dbReference>
<keyword evidence="4" id="KW-0813">Transport</keyword>
<evidence type="ECO:0000256" key="1">
    <source>
        <dbReference type="ARBA" id="ARBA00004395"/>
    </source>
</evidence>
<evidence type="ECO:0000313" key="12">
    <source>
        <dbReference type="Proteomes" id="UP000039324"/>
    </source>
</evidence>
<evidence type="ECO:0000256" key="7">
    <source>
        <dbReference type="ARBA" id="ARBA00023136"/>
    </source>
</evidence>
<dbReference type="PANTHER" id="PTHR24016">
    <property type="entry name" value="CONSERVED OLIGOMERIC GOLGI COMPLEX SUBUNIT 4"/>
    <property type="match status" value="1"/>
</dbReference>
<keyword evidence="11" id="KW-0496">Mitochondrion</keyword>
<keyword evidence="6" id="KW-0333">Golgi apparatus</keyword>
<sequence length="738" mass="82413">MALSSPGHRPGQAGEVREAGSSRLLSELEQCRNVDVELAERLQALLDQRQVLMQSSVLAEIAANSLGPVDESLRNAAPLVAKVGGANTLATAISSKVRELDCAQSRLRLALEQVDLVLDLKTAIEAVRSALVDNNFEEAAKHTSRMLRQYRRRKAASDLIIDNIEDDEDVSFRVLIGLEAQLRSAIQDRFNKSTSDEETLRYCRLLSLVGLTGTGLVNYCDVLGRRLDEQLKMLKSRNTLERLTGIFDMISDFIRDHEKQLQQDFGLGAHLRLAQIMQKCADVHVVPLIKKFLTQRNLSELASQLNRAPRSPGAGGAEHPVMDPRDLDVVLDEIARITSECEMFDMDLRAAFTHGANTMKENSPELYEEMSKSEDGTKMVAVSGMNVAVQEVIGHYVALEHYYMVSNVEKAMAEPSGILPGAHTSVFVDDVFYIVKTSGSRALNTHSMTSAIAVLNNINSLLEHTYTSFIRDRIHVTQAAALEASSVFFTGRAEHDATVAEELVALNNADTSAQNVVLLKEFFDSELKQIGPKDPYDAIIEQCLVDLAQIARLLRREASAGISKHMKSIQSDLIPYCDKFEAVSYEITEAQFNAFNVDDPYVQKLIMACEQYFEQIRPNVTSSVMDGMVLNLASFIATRISLICFNKMFTFHGGLQVDKDVRSLIAFFSQMCSKSVRDKFLRLSQIASLLQLYDVKEVNELRVEASDSEFWRLSPPDVKKILKRRKEFSHEKFDALSI</sequence>
<evidence type="ECO:0000256" key="4">
    <source>
        <dbReference type="ARBA" id="ARBA00022448"/>
    </source>
</evidence>
<dbReference type="Gene3D" id="1.20.58.1970">
    <property type="match status" value="1"/>
</dbReference>
<dbReference type="EMBL" id="CDSF01000013">
    <property type="protein sequence ID" value="CEO95168.1"/>
    <property type="molecule type" value="Genomic_DNA"/>
</dbReference>
<evidence type="ECO:0000259" key="9">
    <source>
        <dbReference type="SMART" id="SM00762"/>
    </source>
</evidence>
<dbReference type="InterPro" id="IPR048680">
    <property type="entry name" value="COG4_N"/>
</dbReference>
<dbReference type="Proteomes" id="UP000039324">
    <property type="component" value="Unassembled WGS sequence"/>
</dbReference>
<evidence type="ECO:0000256" key="5">
    <source>
        <dbReference type="ARBA" id="ARBA00022927"/>
    </source>
</evidence>
<dbReference type="InterPro" id="IPR048684">
    <property type="entry name" value="COG4_C"/>
</dbReference>
<evidence type="ECO:0000256" key="8">
    <source>
        <dbReference type="ARBA" id="ARBA00031340"/>
    </source>
</evidence>
<dbReference type="InterPro" id="IPR013167">
    <property type="entry name" value="COG4_M"/>
</dbReference>
<evidence type="ECO:0000313" key="10">
    <source>
        <dbReference type="EMBL" id="CEO95168.1"/>
    </source>
</evidence>
<geneLocation type="mitochondrion" evidence="11"/>